<organism evidence="3 4">
    <name type="scientific">Macleaya cordata</name>
    <name type="common">Five-seeded plume-poppy</name>
    <name type="synonym">Bocconia cordata</name>
    <dbReference type="NCBI Taxonomy" id="56857"/>
    <lineage>
        <taxon>Eukaryota</taxon>
        <taxon>Viridiplantae</taxon>
        <taxon>Streptophyta</taxon>
        <taxon>Embryophyta</taxon>
        <taxon>Tracheophyta</taxon>
        <taxon>Spermatophyta</taxon>
        <taxon>Magnoliopsida</taxon>
        <taxon>Ranunculales</taxon>
        <taxon>Papaveraceae</taxon>
        <taxon>Papaveroideae</taxon>
        <taxon>Macleaya</taxon>
    </lineage>
</organism>
<feature type="compositionally biased region" description="Basic and acidic residues" evidence="2">
    <location>
        <begin position="55"/>
        <end position="64"/>
    </location>
</feature>
<proteinExistence type="predicted"/>
<feature type="compositionally biased region" description="Basic and acidic residues" evidence="2">
    <location>
        <begin position="571"/>
        <end position="582"/>
    </location>
</feature>
<feature type="compositionally biased region" description="Basic and acidic residues" evidence="2">
    <location>
        <begin position="535"/>
        <end position="544"/>
    </location>
</feature>
<reference evidence="3 4" key="1">
    <citation type="journal article" date="2017" name="Mol. Plant">
        <title>The Genome of Medicinal Plant Macleaya cordata Provides New Insights into Benzylisoquinoline Alkaloids Metabolism.</title>
        <authorList>
            <person name="Liu X."/>
            <person name="Liu Y."/>
            <person name="Huang P."/>
            <person name="Ma Y."/>
            <person name="Qing Z."/>
            <person name="Tang Q."/>
            <person name="Cao H."/>
            <person name="Cheng P."/>
            <person name="Zheng Y."/>
            <person name="Yuan Z."/>
            <person name="Zhou Y."/>
            <person name="Liu J."/>
            <person name="Tang Z."/>
            <person name="Zhuo Y."/>
            <person name="Zhang Y."/>
            <person name="Yu L."/>
            <person name="Huang J."/>
            <person name="Yang P."/>
            <person name="Peng Q."/>
            <person name="Zhang J."/>
            <person name="Jiang W."/>
            <person name="Zhang Z."/>
            <person name="Lin K."/>
            <person name="Ro D.K."/>
            <person name="Chen X."/>
            <person name="Xiong X."/>
            <person name="Shang Y."/>
            <person name="Huang S."/>
            <person name="Zeng J."/>
        </authorList>
    </citation>
    <scope>NUCLEOTIDE SEQUENCE [LARGE SCALE GENOMIC DNA]</scope>
    <source>
        <strain evidence="4">cv. BLH2017</strain>
        <tissue evidence="3">Root</tissue>
    </source>
</reference>
<evidence type="ECO:0000256" key="1">
    <source>
        <dbReference type="SAM" id="Coils"/>
    </source>
</evidence>
<feature type="compositionally biased region" description="Polar residues" evidence="2">
    <location>
        <begin position="276"/>
        <end position="286"/>
    </location>
</feature>
<feature type="region of interest" description="Disordered" evidence="2">
    <location>
        <begin position="391"/>
        <end position="417"/>
    </location>
</feature>
<feature type="compositionally biased region" description="Basic residues" evidence="2">
    <location>
        <begin position="1"/>
        <end position="11"/>
    </location>
</feature>
<keyword evidence="1" id="KW-0175">Coiled coil</keyword>
<feature type="compositionally biased region" description="Basic and acidic residues" evidence="2">
    <location>
        <begin position="23"/>
        <end position="36"/>
    </location>
</feature>
<evidence type="ECO:0000313" key="3">
    <source>
        <dbReference type="EMBL" id="OVA06392.1"/>
    </source>
</evidence>
<gene>
    <name evidence="3" type="ORF">BVC80_8981g30</name>
</gene>
<feature type="compositionally biased region" description="Low complexity" evidence="2">
    <location>
        <begin position="591"/>
        <end position="600"/>
    </location>
</feature>
<dbReference type="Proteomes" id="UP000195402">
    <property type="component" value="Unassembled WGS sequence"/>
</dbReference>
<protein>
    <submittedName>
        <fullName evidence="3">Uncharacterized protein</fullName>
    </submittedName>
</protein>
<accession>A0A200Q7H2</accession>
<feature type="compositionally biased region" description="Polar residues" evidence="2">
    <location>
        <begin position="450"/>
        <end position="462"/>
    </location>
</feature>
<sequence>MKQKKQKKKKRNREEGGGGGGGLEEKSKSDDKEERKRKFSSRSSSSSSLAARVSTDPKQRDKGTIRQSMNDASYGVQTQKQRLEAEMNRCVEESKLGETMKHEVELEKNLEVYKIKCHELSVELEKKKIECIAIQDKFGDLEIRKIAVEDELKECKAMCEGLKEWITCLEEGQKVKCEREKRAQEELRKMERVNYVQLKADNKDLECARRRAEDETEVWKKRFCELENRVLRMEEENSTLRCIESHVSRKRGLELGGLQNEVSQDDEQEKDRNKTSELQGETNGGANSAHVAHLEIKEKVLNANEKILTSGFSGPASIIMQSKPLVNVKEEKENTPLKSKVDFGSRIRKKLVTDLEGSSTKNLTLLEPGSVRPASGGIIDISDYEDKKEITPKHTCNSRGKETVHVSTDSTLKRSSDNEMDLTSKRCFKRPCSDQRGEEYWSSCEEGIPLSSTPKRTTKTLTSESESEDDDKIPICKLMMKKLEERNKGVSKLSPLNLCAGNVTLSSGGQNVEESISPSRRRLISLRQCEEKKNWWERKSRHESASPNHLRMSGISYQNAGNPSSVNGKENVAKDIGSHSEGESLGGVKWSDSSDSGDSSSDSEDATDMDLTFNQVIAMIKRNRVKESKWQFEADMLSSFEVDSELCMKAVCALYRQQISEKKLMKGSLHSNNRGFNKFDALRGTTLAEFLMDGDRKGNLKKSVKELEIFDPKALEECKRLARHYSNQLFTIYQNREDPFFLPGGV</sequence>
<evidence type="ECO:0000313" key="4">
    <source>
        <dbReference type="Proteomes" id="UP000195402"/>
    </source>
</evidence>
<keyword evidence="4" id="KW-1185">Reference proteome</keyword>
<feature type="region of interest" description="Disordered" evidence="2">
    <location>
        <begin position="449"/>
        <end position="468"/>
    </location>
</feature>
<feature type="compositionally biased region" description="Polar residues" evidence="2">
    <location>
        <begin position="65"/>
        <end position="79"/>
    </location>
</feature>
<dbReference type="PANTHER" id="PTHR34380:SF1">
    <property type="entry name" value="OS01G0221300 PROTEIN"/>
    <property type="match status" value="1"/>
</dbReference>
<feature type="coiled-coil region" evidence="1">
    <location>
        <begin position="195"/>
        <end position="222"/>
    </location>
</feature>
<dbReference type="OrthoDB" id="1899721at2759"/>
<dbReference type="InParanoid" id="A0A200Q7H2"/>
<dbReference type="EMBL" id="MVGT01002848">
    <property type="protein sequence ID" value="OVA06392.1"/>
    <property type="molecule type" value="Genomic_DNA"/>
</dbReference>
<dbReference type="OMA" id="NITHCHT"/>
<feature type="region of interest" description="Disordered" evidence="2">
    <location>
        <begin position="535"/>
        <end position="607"/>
    </location>
</feature>
<feature type="region of interest" description="Disordered" evidence="2">
    <location>
        <begin position="254"/>
        <end position="289"/>
    </location>
</feature>
<feature type="region of interest" description="Disordered" evidence="2">
    <location>
        <begin position="1"/>
        <end position="79"/>
    </location>
</feature>
<evidence type="ECO:0000256" key="2">
    <source>
        <dbReference type="SAM" id="MobiDB-lite"/>
    </source>
</evidence>
<dbReference type="STRING" id="56857.A0A200Q7H2"/>
<dbReference type="AlphaFoldDB" id="A0A200Q7H2"/>
<feature type="compositionally biased region" description="Polar residues" evidence="2">
    <location>
        <begin position="555"/>
        <end position="568"/>
    </location>
</feature>
<name>A0A200Q7H2_MACCD</name>
<dbReference type="PANTHER" id="PTHR34380">
    <property type="entry name" value="BNAA03G12380D PROTEIN"/>
    <property type="match status" value="1"/>
</dbReference>
<comment type="caution">
    <text evidence="3">The sequence shown here is derived from an EMBL/GenBank/DDBJ whole genome shotgun (WGS) entry which is preliminary data.</text>
</comment>